<accession>A0A1H3FJS8</accession>
<dbReference type="InterPro" id="IPR050204">
    <property type="entry name" value="AraC_XylS_family_regulators"/>
</dbReference>
<protein>
    <submittedName>
        <fullName evidence="5">AraC family transcriptional regulator, ethanolamine operon transcriptional activator</fullName>
    </submittedName>
</protein>
<dbReference type="Gene3D" id="1.10.10.60">
    <property type="entry name" value="Homeodomain-like"/>
    <property type="match status" value="1"/>
</dbReference>
<gene>
    <name evidence="5" type="ORF">SAMN04488238_1402</name>
</gene>
<evidence type="ECO:0000256" key="3">
    <source>
        <dbReference type="ARBA" id="ARBA00023163"/>
    </source>
</evidence>
<dbReference type="Pfam" id="PF12833">
    <property type="entry name" value="HTH_18"/>
    <property type="match status" value="1"/>
</dbReference>
<keyword evidence="6" id="KW-1185">Reference proteome</keyword>
<evidence type="ECO:0000259" key="4">
    <source>
        <dbReference type="PROSITE" id="PS01124"/>
    </source>
</evidence>
<dbReference type="Proteomes" id="UP000198539">
    <property type="component" value="Unassembled WGS sequence"/>
</dbReference>
<dbReference type="PROSITE" id="PS01124">
    <property type="entry name" value="HTH_ARAC_FAMILY_2"/>
    <property type="match status" value="1"/>
</dbReference>
<feature type="domain" description="HTH araC/xylS-type" evidence="4">
    <location>
        <begin position="231"/>
        <end position="334"/>
    </location>
</feature>
<evidence type="ECO:0000256" key="2">
    <source>
        <dbReference type="ARBA" id="ARBA00023125"/>
    </source>
</evidence>
<dbReference type="AlphaFoldDB" id="A0A1H3FJS8"/>
<evidence type="ECO:0000256" key="1">
    <source>
        <dbReference type="ARBA" id="ARBA00023015"/>
    </source>
</evidence>
<dbReference type="STRING" id="564137.SAMN04488238_1402"/>
<dbReference type="GO" id="GO:0003700">
    <property type="term" value="F:DNA-binding transcription factor activity"/>
    <property type="evidence" value="ECO:0007669"/>
    <property type="project" value="InterPro"/>
</dbReference>
<name>A0A1H3FJS8_9RHOB</name>
<proteinExistence type="predicted"/>
<dbReference type="PANTHER" id="PTHR46796">
    <property type="entry name" value="HTH-TYPE TRANSCRIPTIONAL ACTIVATOR RHAS-RELATED"/>
    <property type="match status" value="1"/>
</dbReference>
<dbReference type="RefSeq" id="WP_176847359.1">
    <property type="nucleotide sequence ID" value="NZ_CP061498.1"/>
</dbReference>
<keyword evidence="3" id="KW-0804">Transcription</keyword>
<evidence type="ECO:0000313" key="5">
    <source>
        <dbReference type="EMBL" id="SDX90404.1"/>
    </source>
</evidence>
<dbReference type="InterPro" id="IPR018062">
    <property type="entry name" value="HTH_AraC-typ_CS"/>
</dbReference>
<keyword evidence="1" id="KW-0805">Transcription regulation</keyword>
<dbReference type="PANTHER" id="PTHR46796:SF12">
    <property type="entry name" value="HTH-TYPE DNA-BINDING TRANSCRIPTIONAL ACTIVATOR EUTR"/>
    <property type="match status" value="1"/>
</dbReference>
<keyword evidence="2" id="KW-0238">DNA-binding</keyword>
<evidence type="ECO:0000313" key="6">
    <source>
        <dbReference type="Proteomes" id="UP000198539"/>
    </source>
</evidence>
<dbReference type="SMART" id="SM00342">
    <property type="entry name" value="HTH_ARAC"/>
    <property type="match status" value="1"/>
</dbReference>
<dbReference type="InterPro" id="IPR018060">
    <property type="entry name" value="HTH_AraC"/>
</dbReference>
<organism evidence="5 6">
    <name type="scientific">Roseicitreum antarcticum</name>
    <dbReference type="NCBI Taxonomy" id="564137"/>
    <lineage>
        <taxon>Bacteria</taxon>
        <taxon>Pseudomonadati</taxon>
        <taxon>Pseudomonadota</taxon>
        <taxon>Alphaproteobacteria</taxon>
        <taxon>Rhodobacterales</taxon>
        <taxon>Paracoccaceae</taxon>
        <taxon>Roseicitreum</taxon>
    </lineage>
</organism>
<dbReference type="PROSITE" id="PS00041">
    <property type="entry name" value="HTH_ARAC_FAMILY_1"/>
    <property type="match status" value="1"/>
</dbReference>
<dbReference type="GO" id="GO:0043565">
    <property type="term" value="F:sequence-specific DNA binding"/>
    <property type="evidence" value="ECO:0007669"/>
    <property type="project" value="InterPro"/>
</dbReference>
<dbReference type="InterPro" id="IPR009057">
    <property type="entry name" value="Homeodomain-like_sf"/>
</dbReference>
<reference evidence="5 6" key="1">
    <citation type="submission" date="2016-10" db="EMBL/GenBank/DDBJ databases">
        <authorList>
            <person name="de Groot N.N."/>
        </authorList>
    </citation>
    <scope>NUCLEOTIDE SEQUENCE [LARGE SCALE GENOMIC DNA]</scope>
    <source>
        <strain evidence="5 6">CGMCC 1.8894</strain>
    </source>
</reference>
<sequence>MILPKNAHDPCGRLSPHNAANCNGLYSARIDDAGMQAAMQPWIEMECFQLSPGQQVAELQSLDLSTQQIVRERQHAAVQKLGATPSNLCTLSYCTPEPGLRFSDHRGAREAEIFLMPENTEFDIFVPEGAQTTYISLDQEAFLQAARALNPRHWENMPQQVSTFSTVYQAAFEKLVSGWFVSTNTAAASGCPPDTRFLGREIFQAVLYLVNAATPDDSTPPSGGRAYHICRKAQAFVEDRIDAENLPSVADLCAATGVSERSLQYAFRDYVGMSPLAYLKVRRMNEVRTVLLHNEPEATSVTDIAMQFGFGHLGRFAGDYKRLFGETPSTTLAS</sequence>
<dbReference type="EMBL" id="FNOM01000040">
    <property type="protein sequence ID" value="SDX90404.1"/>
    <property type="molecule type" value="Genomic_DNA"/>
</dbReference>
<dbReference type="SUPFAM" id="SSF46689">
    <property type="entry name" value="Homeodomain-like"/>
    <property type="match status" value="2"/>
</dbReference>